<reference evidence="2 3" key="1">
    <citation type="submission" date="2019-05" db="EMBL/GenBank/DDBJ databases">
        <title>Draft genome sequence of Nonomuraea zeae DSM 100528.</title>
        <authorList>
            <person name="Saricaoglu S."/>
            <person name="Isik K."/>
        </authorList>
    </citation>
    <scope>NUCLEOTIDE SEQUENCE [LARGE SCALE GENOMIC DNA]</scope>
    <source>
        <strain evidence="2 3">DSM 100528</strain>
    </source>
</reference>
<comment type="caution">
    <text evidence="2">The sequence shown here is derived from an EMBL/GenBank/DDBJ whole genome shotgun (WGS) entry which is preliminary data.</text>
</comment>
<dbReference type="PANTHER" id="PTHR39201">
    <property type="entry name" value="EXPORTED PROTEIN-RELATED"/>
    <property type="match status" value="1"/>
</dbReference>
<dbReference type="InterPro" id="IPR029039">
    <property type="entry name" value="Flavoprotein-like_sf"/>
</dbReference>
<feature type="domain" description="Flavodoxin-like" evidence="1">
    <location>
        <begin position="61"/>
        <end position="199"/>
    </location>
</feature>
<dbReference type="SUPFAM" id="SSF52218">
    <property type="entry name" value="Flavoproteins"/>
    <property type="match status" value="1"/>
</dbReference>
<dbReference type="OrthoDB" id="9806505at2"/>
<gene>
    <name evidence="2" type="ORF">ETD85_21140</name>
</gene>
<proteinExistence type="predicted"/>
<dbReference type="Gene3D" id="3.40.50.360">
    <property type="match status" value="1"/>
</dbReference>
<organism evidence="2 3">
    <name type="scientific">Nonomuraea zeae</name>
    <dbReference type="NCBI Taxonomy" id="1642303"/>
    <lineage>
        <taxon>Bacteria</taxon>
        <taxon>Bacillati</taxon>
        <taxon>Actinomycetota</taxon>
        <taxon>Actinomycetes</taxon>
        <taxon>Streptosporangiales</taxon>
        <taxon>Streptosporangiaceae</taxon>
        <taxon>Nonomuraea</taxon>
    </lineage>
</organism>
<dbReference type="EMBL" id="VCKX01000062">
    <property type="protein sequence ID" value="TMR33013.1"/>
    <property type="molecule type" value="Genomic_DNA"/>
</dbReference>
<dbReference type="AlphaFoldDB" id="A0A5S4GJB5"/>
<dbReference type="InterPro" id="IPR008254">
    <property type="entry name" value="Flavodoxin/NO_synth"/>
</dbReference>
<keyword evidence="3" id="KW-1185">Reference proteome</keyword>
<evidence type="ECO:0000259" key="1">
    <source>
        <dbReference type="Pfam" id="PF12682"/>
    </source>
</evidence>
<dbReference type="Proteomes" id="UP000306628">
    <property type="component" value="Unassembled WGS sequence"/>
</dbReference>
<dbReference type="PANTHER" id="PTHR39201:SF1">
    <property type="entry name" value="FLAVODOXIN-LIKE DOMAIN-CONTAINING PROTEIN"/>
    <property type="match status" value="1"/>
</dbReference>
<accession>A0A5S4GJB5</accession>
<dbReference type="GO" id="GO:0010181">
    <property type="term" value="F:FMN binding"/>
    <property type="evidence" value="ECO:0007669"/>
    <property type="project" value="InterPro"/>
</dbReference>
<evidence type="ECO:0000313" key="3">
    <source>
        <dbReference type="Proteomes" id="UP000306628"/>
    </source>
</evidence>
<evidence type="ECO:0000313" key="2">
    <source>
        <dbReference type="EMBL" id="TMR33013.1"/>
    </source>
</evidence>
<name>A0A5S4GJB5_9ACTN</name>
<protein>
    <recommendedName>
        <fullName evidence="1">Flavodoxin-like domain-containing protein</fullName>
    </recommendedName>
</protein>
<sequence length="205" mass="22182">MMAGVPILGCAASPPARPSSAPANQPARSSPAAKPILLAYFSRAGENYHYGGRRNLKVANTEVLTQMISRRIDCDVHRIEPADPYPDDYEETVARNVREQDADARPAIAGPLPTIDRYDTVLLASPIWNVRAPMIMTTFTESLSFRGKTVFPLTTYAMSGLGTTERDYAASCPGATIAEGLAVRGEEVSSAQAEVDAWLRRAGLR</sequence>
<dbReference type="Pfam" id="PF12682">
    <property type="entry name" value="Flavodoxin_4"/>
    <property type="match status" value="1"/>
</dbReference>